<dbReference type="Pfam" id="PF05065">
    <property type="entry name" value="Phage_capsid"/>
    <property type="match status" value="1"/>
</dbReference>
<protein>
    <submittedName>
        <fullName evidence="3">Phage major capsid protein</fullName>
    </submittedName>
</protein>
<dbReference type="InterPro" id="IPR024455">
    <property type="entry name" value="Phage_capsid"/>
</dbReference>
<proteinExistence type="predicted"/>
<comment type="subcellular location">
    <subcellularLocation>
        <location evidence="1">Virion</location>
    </subcellularLocation>
</comment>
<keyword evidence="4" id="KW-1185">Reference proteome</keyword>
<dbReference type="AlphaFoldDB" id="A0A4Q7DK62"/>
<sequence>MENLSINKIDEALNNLENSFKAFQQKQDHRFNQTYSAQNRPLMNGGQSEGDSLEKKAFLNYVGKGFEGYDQKSLTSQEGSRGGYFIPQPMMEHIQQTLLQASPLRNLARVTRISGDSLELLLDKGCADVGWVGEVEDRPETTTPELMKLKIPTHQIYAKPRASQKLLDDASIDLESWLIGKIADKIARTETAAFIHGDGNGKPKGFLSYPLVEAGSKEGGKIETFKSGVDGELSNPDVLLDVLSAMKPEYLAGAVWMMSCSAMAGIRRLKDRSTGNFLWQPGLLAGQPHTLLGHSVVIVDEMPALVRGKASTAVAFANFREGYQIVDRGDIHVLRDPYSAKPYVEFYTTKRVGGDVINTDAIKVVNFTKE</sequence>
<dbReference type="Gene3D" id="3.30.2320.10">
    <property type="entry name" value="hypothetical protein PF0899 domain"/>
    <property type="match status" value="1"/>
</dbReference>
<dbReference type="RefSeq" id="WP_130153674.1">
    <property type="nucleotide sequence ID" value="NZ_SCFB01000004.1"/>
</dbReference>
<dbReference type="NCBIfam" id="TIGR01554">
    <property type="entry name" value="major_cap_HK97"/>
    <property type="match status" value="1"/>
</dbReference>
<accession>A0A4Q7DK62</accession>
<evidence type="ECO:0000313" key="4">
    <source>
        <dbReference type="Proteomes" id="UP000293550"/>
    </source>
</evidence>
<evidence type="ECO:0000313" key="3">
    <source>
        <dbReference type="EMBL" id="RZI46575.1"/>
    </source>
</evidence>
<gene>
    <name evidence="3" type="ORF">EQU50_03025</name>
</gene>
<dbReference type="Proteomes" id="UP000293550">
    <property type="component" value="Unassembled WGS sequence"/>
</dbReference>
<dbReference type="OrthoDB" id="9786516at2"/>
<evidence type="ECO:0000259" key="2">
    <source>
        <dbReference type="Pfam" id="PF05065"/>
    </source>
</evidence>
<dbReference type="EMBL" id="SCFB01000004">
    <property type="protein sequence ID" value="RZI46575.1"/>
    <property type="molecule type" value="Genomic_DNA"/>
</dbReference>
<name>A0A4Q7DK62_9PROT</name>
<dbReference type="SUPFAM" id="SSF56563">
    <property type="entry name" value="Major capsid protein gp5"/>
    <property type="match status" value="1"/>
</dbReference>
<reference evidence="3 4" key="1">
    <citation type="submission" date="2018-10" db="EMBL/GenBank/DDBJ databases">
        <title>An updated phylogeny of the Alphaproteobacteria reveals that the parasitic Rickettsiales and Holosporales have independent origins.</title>
        <authorList>
            <person name="Munoz-Gomez S.A."/>
            <person name="Hess S."/>
            <person name="Burger G."/>
            <person name="Lang B.F."/>
            <person name="Susko E."/>
            <person name="Slamovits C.H."/>
            <person name="Roger A.J."/>
        </authorList>
    </citation>
    <scope>NUCLEOTIDE SEQUENCE [LARGE SCALE GENOMIC DNA]</scope>
    <source>
        <strain evidence="3">HOLO01</strain>
    </source>
</reference>
<dbReference type="InterPro" id="IPR054612">
    <property type="entry name" value="Phage_capsid-like_C"/>
</dbReference>
<comment type="caution">
    <text evidence="3">The sequence shown here is derived from an EMBL/GenBank/DDBJ whole genome shotgun (WGS) entry which is preliminary data.</text>
</comment>
<evidence type="ECO:0000256" key="1">
    <source>
        <dbReference type="ARBA" id="ARBA00004328"/>
    </source>
</evidence>
<organism evidence="3 4">
    <name type="scientific">Candidatus Finniella inopinata</name>
    <dbReference type="NCBI Taxonomy" id="1696036"/>
    <lineage>
        <taxon>Bacteria</taxon>
        <taxon>Pseudomonadati</taxon>
        <taxon>Pseudomonadota</taxon>
        <taxon>Alphaproteobacteria</taxon>
        <taxon>Holosporales</taxon>
        <taxon>Candidatus Paracaedibacteraceae</taxon>
        <taxon>Candidatus Finniella</taxon>
    </lineage>
</organism>
<dbReference type="Gene3D" id="3.30.2400.10">
    <property type="entry name" value="Major capsid protein gp5"/>
    <property type="match status" value="1"/>
</dbReference>
<feature type="domain" description="Phage capsid-like C-terminal" evidence="2">
    <location>
        <begin position="82"/>
        <end position="367"/>
    </location>
</feature>